<organism evidence="2 3">
    <name type="scientific">Hibiscus syriacus</name>
    <name type="common">Rose of Sharon</name>
    <dbReference type="NCBI Taxonomy" id="106335"/>
    <lineage>
        <taxon>Eukaryota</taxon>
        <taxon>Viridiplantae</taxon>
        <taxon>Streptophyta</taxon>
        <taxon>Embryophyta</taxon>
        <taxon>Tracheophyta</taxon>
        <taxon>Spermatophyta</taxon>
        <taxon>Magnoliopsida</taxon>
        <taxon>eudicotyledons</taxon>
        <taxon>Gunneridae</taxon>
        <taxon>Pentapetalae</taxon>
        <taxon>rosids</taxon>
        <taxon>malvids</taxon>
        <taxon>Malvales</taxon>
        <taxon>Malvaceae</taxon>
        <taxon>Malvoideae</taxon>
        <taxon>Hibiscus</taxon>
    </lineage>
</organism>
<gene>
    <name evidence="2" type="ORF">F3Y22_tig00010533pilonHSYRG00318</name>
</gene>
<sequence>MGKCYASIVFNPAAVQFPENLKVIPEKSGFILGGNKQKKSSSSAAAEKKKNGGPVKPHAVPFALGAATPQFSPRSHDSTPGLERASHGKATWDPTQGAKPMFHHPSAPTRVTSSRYKARQ</sequence>
<accession>A0A6A3C6P9</accession>
<keyword evidence="3" id="KW-1185">Reference proteome</keyword>
<proteinExistence type="predicted"/>
<dbReference type="EMBL" id="VEPZ02000472">
    <property type="protein sequence ID" value="KAE8724404.1"/>
    <property type="molecule type" value="Genomic_DNA"/>
</dbReference>
<evidence type="ECO:0000313" key="3">
    <source>
        <dbReference type="Proteomes" id="UP000436088"/>
    </source>
</evidence>
<dbReference type="Proteomes" id="UP000436088">
    <property type="component" value="Unassembled WGS sequence"/>
</dbReference>
<feature type="compositionally biased region" description="Polar residues" evidence="1">
    <location>
        <begin position="109"/>
        <end position="120"/>
    </location>
</feature>
<evidence type="ECO:0000256" key="1">
    <source>
        <dbReference type="SAM" id="MobiDB-lite"/>
    </source>
</evidence>
<feature type="region of interest" description="Disordered" evidence="1">
    <location>
        <begin position="30"/>
        <end position="120"/>
    </location>
</feature>
<protein>
    <submittedName>
        <fullName evidence="2">Uncharacterized protein</fullName>
    </submittedName>
</protein>
<evidence type="ECO:0000313" key="2">
    <source>
        <dbReference type="EMBL" id="KAE8724404.1"/>
    </source>
</evidence>
<comment type="caution">
    <text evidence="2">The sequence shown here is derived from an EMBL/GenBank/DDBJ whole genome shotgun (WGS) entry which is preliminary data.</text>
</comment>
<reference evidence="2" key="1">
    <citation type="submission" date="2019-09" db="EMBL/GenBank/DDBJ databases">
        <title>Draft genome information of white flower Hibiscus syriacus.</title>
        <authorList>
            <person name="Kim Y.-M."/>
        </authorList>
    </citation>
    <scope>NUCLEOTIDE SEQUENCE [LARGE SCALE GENOMIC DNA]</scope>
    <source>
        <strain evidence="2">YM2019G1</strain>
    </source>
</reference>
<dbReference type="AlphaFoldDB" id="A0A6A3C6P9"/>
<name>A0A6A3C6P9_HIBSY</name>